<accession>A0A0B1P2A1</accession>
<name>A0A0B1P2A1_UNCNE</name>
<gene>
    <name evidence="2" type="ORF">EV44_g4548</name>
</gene>
<keyword evidence="3" id="KW-1185">Reference proteome</keyword>
<evidence type="ECO:0000313" key="3">
    <source>
        <dbReference type="Proteomes" id="UP000030854"/>
    </source>
</evidence>
<protein>
    <submittedName>
        <fullName evidence="2">Putative pap2 superfamily protein</fullName>
    </submittedName>
</protein>
<proteinExistence type="predicted"/>
<reference evidence="2 3" key="1">
    <citation type="journal article" date="2014" name="BMC Genomics">
        <title>Adaptive genomic structural variation in the grape powdery mildew pathogen, Erysiphe necator.</title>
        <authorList>
            <person name="Jones L."/>
            <person name="Riaz S."/>
            <person name="Morales-Cruz A."/>
            <person name="Amrine K.C."/>
            <person name="McGuire B."/>
            <person name="Gubler W.D."/>
            <person name="Walker M.A."/>
            <person name="Cantu D."/>
        </authorList>
    </citation>
    <scope>NUCLEOTIDE SEQUENCE [LARGE SCALE GENOMIC DNA]</scope>
    <source>
        <strain evidence="3">c</strain>
    </source>
</reference>
<comment type="caution">
    <text evidence="2">The sequence shown here is derived from an EMBL/GenBank/DDBJ whole genome shotgun (WGS) entry which is preliminary data.</text>
</comment>
<dbReference type="AlphaFoldDB" id="A0A0B1P2A1"/>
<evidence type="ECO:0000256" key="1">
    <source>
        <dbReference type="SAM" id="Coils"/>
    </source>
</evidence>
<dbReference type="Proteomes" id="UP000030854">
    <property type="component" value="Unassembled WGS sequence"/>
</dbReference>
<sequence length="425" mass="48562">MEPVCRITNTPPGSLSAVSSERVNAQKIPRIYNETAVSPRTMQRSEKSVHEKVLAFNTMACQARNLERNPNDAALRRALLGREEAEREKRRSKEEARALRKALDEAKRRELIVGQRLETVMENFGRSRESFENAKISWDKEIRRARKESFKTQSAFLKAQEELKSCRMAVRAAKSDLDVEKARNNFYEQEAFQTRFELAQAQEKQANLQKQLSLAEQERDLLRKMVEKEELIRIASEGRIPLPNSPDDGEFAIPKKRCLSLEPITIDRSTTNEGELEELRMELDWEKQRARRAFDRIEFLETECKIKCYASGDVTHAVTQTNINPCTDQVTLSDANDDLNLEESLGNNAVVEIDPYGYSSQISNDRSYARTPSCDPPESIQEIYKTETPPVFSDTLEESGPGIIPSSLDFQVKIKGKIKIKLVTK</sequence>
<keyword evidence="1" id="KW-0175">Coiled coil</keyword>
<evidence type="ECO:0000313" key="2">
    <source>
        <dbReference type="EMBL" id="KHJ32413.1"/>
    </source>
</evidence>
<dbReference type="PANTHER" id="PTHR42041">
    <property type="entry name" value="DNA ENDONUCLEASE ACTIVATOR CTP1 C-TERMINAL DOMAIN-CONTAINING PROTEIN"/>
    <property type="match status" value="1"/>
</dbReference>
<dbReference type="PANTHER" id="PTHR42041:SF1">
    <property type="entry name" value="DNA ENDONUCLEASE ACTIVATOR CTP1 C-TERMINAL DOMAIN-CONTAINING PROTEIN"/>
    <property type="match status" value="1"/>
</dbReference>
<dbReference type="EMBL" id="JNVN01002100">
    <property type="protein sequence ID" value="KHJ32413.1"/>
    <property type="molecule type" value="Genomic_DNA"/>
</dbReference>
<dbReference type="HOGENOM" id="CLU_645903_0_0_1"/>
<feature type="coiled-coil region" evidence="1">
    <location>
        <begin position="75"/>
        <end position="225"/>
    </location>
</feature>
<organism evidence="2 3">
    <name type="scientific">Uncinula necator</name>
    <name type="common">Grape powdery mildew</name>
    <dbReference type="NCBI Taxonomy" id="52586"/>
    <lineage>
        <taxon>Eukaryota</taxon>
        <taxon>Fungi</taxon>
        <taxon>Dikarya</taxon>
        <taxon>Ascomycota</taxon>
        <taxon>Pezizomycotina</taxon>
        <taxon>Leotiomycetes</taxon>
        <taxon>Erysiphales</taxon>
        <taxon>Erysiphaceae</taxon>
        <taxon>Erysiphe</taxon>
    </lineage>
</organism>